<reference evidence="4 5" key="1">
    <citation type="journal article" date="2012" name="Appl. Environ. Microbiol.">
        <title>Short-read sequencing for genomic analysis of the brown rot fungus Fibroporia radiculosa.</title>
        <authorList>
            <person name="Tang J.D."/>
            <person name="Perkins A.D."/>
            <person name="Sonstegard T.S."/>
            <person name="Schroeder S.G."/>
            <person name="Burgess S.C."/>
            <person name="Diehl S.V."/>
        </authorList>
    </citation>
    <scope>NUCLEOTIDE SEQUENCE [LARGE SCALE GENOMIC DNA]</scope>
    <source>
        <strain evidence="4 5">TFFH 294</strain>
    </source>
</reference>
<dbReference type="InParanoid" id="J4H4K3"/>
<dbReference type="Gene3D" id="3.40.50.300">
    <property type="entry name" value="P-loop containing nucleotide triphosphate hydrolases"/>
    <property type="match status" value="1"/>
</dbReference>
<dbReference type="STRING" id="599839.J4H4K3"/>
<comment type="similarity">
    <text evidence="1">Belongs to the TRAFAC class dynamin-like GTPase superfamily. IRG family.</text>
</comment>
<organism evidence="4 5">
    <name type="scientific">Fibroporia radiculosa</name>
    <dbReference type="NCBI Taxonomy" id="599839"/>
    <lineage>
        <taxon>Eukaryota</taxon>
        <taxon>Fungi</taxon>
        <taxon>Dikarya</taxon>
        <taxon>Basidiomycota</taxon>
        <taxon>Agaricomycotina</taxon>
        <taxon>Agaricomycetes</taxon>
        <taxon>Polyporales</taxon>
        <taxon>Fibroporiaceae</taxon>
        <taxon>Fibroporia</taxon>
    </lineage>
</organism>
<feature type="region of interest" description="Disordered" evidence="2">
    <location>
        <begin position="47"/>
        <end position="121"/>
    </location>
</feature>
<evidence type="ECO:0000256" key="1">
    <source>
        <dbReference type="ARBA" id="ARBA00005429"/>
    </source>
</evidence>
<dbReference type="GeneID" id="24100050"/>
<feature type="domain" description="IRG-type G" evidence="3">
    <location>
        <begin position="202"/>
        <end position="392"/>
    </location>
</feature>
<name>J4H4K3_9APHY</name>
<dbReference type="GO" id="GO:0005525">
    <property type="term" value="F:GTP binding"/>
    <property type="evidence" value="ECO:0007669"/>
    <property type="project" value="InterPro"/>
</dbReference>
<dbReference type="Pfam" id="PF05049">
    <property type="entry name" value="IIGP"/>
    <property type="match status" value="1"/>
</dbReference>
<dbReference type="SUPFAM" id="SSF52540">
    <property type="entry name" value="P-loop containing nucleoside triphosphate hydrolases"/>
    <property type="match status" value="1"/>
</dbReference>
<dbReference type="RefSeq" id="XP_012184422.1">
    <property type="nucleotide sequence ID" value="XM_012329032.1"/>
</dbReference>
<protein>
    <recommendedName>
        <fullName evidence="3">IRG-type G domain-containing protein</fullName>
    </recommendedName>
</protein>
<feature type="compositionally biased region" description="Basic residues" evidence="2">
    <location>
        <begin position="106"/>
        <end position="120"/>
    </location>
</feature>
<dbReference type="OrthoDB" id="422720at2759"/>
<dbReference type="InterPro" id="IPR030385">
    <property type="entry name" value="G_IRG_dom"/>
</dbReference>
<dbReference type="GO" id="GO:0016020">
    <property type="term" value="C:membrane"/>
    <property type="evidence" value="ECO:0007669"/>
    <property type="project" value="InterPro"/>
</dbReference>
<evidence type="ECO:0000256" key="2">
    <source>
        <dbReference type="SAM" id="MobiDB-lite"/>
    </source>
</evidence>
<dbReference type="AlphaFoldDB" id="J4H4K3"/>
<dbReference type="PROSITE" id="PS51716">
    <property type="entry name" value="G_IRG"/>
    <property type="match status" value="1"/>
</dbReference>
<dbReference type="EMBL" id="HE797180">
    <property type="protein sequence ID" value="CCM05139.1"/>
    <property type="molecule type" value="Genomic_DNA"/>
</dbReference>
<gene>
    <name evidence="4" type="ORF">FIBRA_07347</name>
</gene>
<keyword evidence="5" id="KW-1185">Reference proteome</keyword>
<feature type="compositionally biased region" description="Basic and acidic residues" evidence="2">
    <location>
        <begin position="47"/>
        <end position="89"/>
    </location>
</feature>
<evidence type="ECO:0000259" key="3">
    <source>
        <dbReference type="PROSITE" id="PS51716"/>
    </source>
</evidence>
<dbReference type="HOGENOM" id="CLU_409393_0_0_1"/>
<dbReference type="PANTHER" id="PTHR14143">
    <property type="entry name" value="INTERFERON-INDUCIBLE GTPASE FAMILY MEMBER"/>
    <property type="match status" value="1"/>
</dbReference>
<proteinExistence type="inferred from homology"/>
<dbReference type="PANTHER" id="PTHR14143:SF1">
    <property type="entry name" value="IRG-TYPE G DOMAIN-CONTAINING PROTEIN"/>
    <property type="match status" value="1"/>
</dbReference>
<evidence type="ECO:0000313" key="4">
    <source>
        <dbReference type="EMBL" id="CCM05139.1"/>
    </source>
</evidence>
<dbReference type="InterPro" id="IPR007743">
    <property type="entry name" value="Immunity-related_GTPase-like"/>
</dbReference>
<evidence type="ECO:0000313" key="5">
    <source>
        <dbReference type="Proteomes" id="UP000006352"/>
    </source>
</evidence>
<dbReference type="Proteomes" id="UP000006352">
    <property type="component" value="Unassembled WGS sequence"/>
</dbReference>
<dbReference type="InterPro" id="IPR027417">
    <property type="entry name" value="P-loop_NTPase"/>
</dbReference>
<accession>J4H4K3</accession>
<sequence length="671" mass="75890">MEEVEARIRVIERRAELAEIELRKEKFAKQGAEKQLANLMRYVEKAERERKRMEDQREEQKKVNIEKQRVMEENERKQAEEQARTDSPKHAASAEGQNVEGQVHAKPSKKNRKRINKAKKAHEVRLKKVEQELAKATEDLKLAKLEIEEGARAREQAERKAAQARVELQQAEKALNKVYTPIVVPSRDIFIATKKRLEYHEGMFHFAIAGTSGSGKSSLINAVRGLKNSSKSLEKAPVGVIETTKEIRRYVDPDSTYPFAWYDIPGAGTLDVPDWTYFNDHGLYVFDCIIVLFDNRFLATDVAILRNCARFQIPTYIVRTKSKQHITNLTRDLVREDGEDEARLRARARTEYINKTKENVAENLESVNLPQQRVYMIDKDNIVETVCGKEPDDYIDELRGVFALILSTASDLWALLDNKDNGIPRPTVALWSVMIRGLVRSLSREIYVLANEPFIVPRTVDGERSKLIDGTATLLFSYVLTAADTSQSSSSKSEMEVDPDDERESIHLPFDAHLLPGHGRRFSAVIPAFVVADSENIVPLMCSMLYQQHVLGIREPAVGVVLENSGVIGQVVLGWLDHNVCLPNQLPTPHLAFAVGSRSPDSSLGIFDLTDSISAFAFAHFILGLHEHFRDIGKALSMDLDIAHPPISWRSDLIDCIAESGEHAWKRTRLE</sequence>